<gene>
    <name evidence="1" type="ORF">DWQ56_24025</name>
</gene>
<sequence length="92" mass="10744">MNPIQIYGLILNQGEHQMSTNSRQETLIEQEVTYTLEINGNFFIIENVPARVCVETGERFFAPETVERLQEIVWENKRPKRVIETPVFDFAS</sequence>
<dbReference type="NCBIfam" id="TIGR03831">
    <property type="entry name" value="YgiT_finger"/>
    <property type="match status" value="1"/>
</dbReference>
<dbReference type="EMBL" id="QQWE01000011">
    <property type="protein sequence ID" value="REJ52264.1"/>
    <property type="molecule type" value="Genomic_DNA"/>
</dbReference>
<accession>A0A3E0LXV3</accession>
<dbReference type="Proteomes" id="UP000256301">
    <property type="component" value="Unassembled WGS sequence"/>
</dbReference>
<name>A0A3E0LXV3_MICAE</name>
<protein>
    <submittedName>
        <fullName evidence="1">YgiT-type zinc finger domain-containing protein</fullName>
    </submittedName>
</protein>
<organism evidence="1 2">
    <name type="scientific">Microcystis aeruginosa DA14</name>
    <dbReference type="NCBI Taxonomy" id="1987506"/>
    <lineage>
        <taxon>Bacteria</taxon>
        <taxon>Bacillati</taxon>
        <taxon>Cyanobacteriota</taxon>
        <taxon>Cyanophyceae</taxon>
        <taxon>Oscillatoriophycideae</taxon>
        <taxon>Chroococcales</taxon>
        <taxon>Microcystaceae</taxon>
        <taxon>Microcystis</taxon>
    </lineage>
</organism>
<proteinExistence type="predicted"/>
<dbReference type="InterPro" id="IPR022453">
    <property type="entry name" value="Znf_MqsA-type"/>
</dbReference>
<dbReference type="AlphaFoldDB" id="A0A3E0LXV3"/>
<comment type="caution">
    <text evidence="1">The sequence shown here is derived from an EMBL/GenBank/DDBJ whole genome shotgun (WGS) entry which is preliminary data.</text>
</comment>
<reference evidence="1 2" key="1">
    <citation type="submission" date="2017-08" db="EMBL/GenBank/DDBJ databases">
        <title>Functional genomic and metabolic studies of the symbiotic interactions of six Microcystis-dominated communities.</title>
        <authorList>
            <person name="Li Q."/>
            <person name="Lin F."/>
        </authorList>
    </citation>
    <scope>NUCLEOTIDE SEQUENCE [LARGE SCALE GENOMIC DNA]</scope>
    <source>
        <strain evidence="1">DA14</strain>
    </source>
</reference>
<evidence type="ECO:0000313" key="2">
    <source>
        <dbReference type="Proteomes" id="UP000256301"/>
    </source>
</evidence>
<evidence type="ECO:0000313" key="1">
    <source>
        <dbReference type="EMBL" id="REJ52264.1"/>
    </source>
</evidence>